<dbReference type="InterPro" id="IPR046450">
    <property type="entry name" value="PA_dom_sf"/>
</dbReference>
<keyword evidence="3" id="KW-0378">Hydrolase</keyword>
<dbReference type="InParanoid" id="D1C8M1"/>
<dbReference type="InterPro" id="IPR007484">
    <property type="entry name" value="Peptidase_M28"/>
</dbReference>
<dbReference type="AlphaFoldDB" id="D1C8M1"/>
<dbReference type="InterPro" id="IPR039373">
    <property type="entry name" value="Peptidase_M28B"/>
</dbReference>
<evidence type="ECO:0000313" key="4">
    <source>
        <dbReference type="Proteomes" id="UP000002027"/>
    </source>
</evidence>
<dbReference type="PANTHER" id="PTHR10404">
    <property type="entry name" value="N-ACETYLATED-ALPHA-LINKED ACIDIC DIPEPTIDASE"/>
    <property type="match status" value="1"/>
</dbReference>
<evidence type="ECO:0000313" key="3">
    <source>
        <dbReference type="EMBL" id="ACZ40164.1"/>
    </source>
</evidence>
<evidence type="ECO:0000259" key="2">
    <source>
        <dbReference type="Pfam" id="PF04389"/>
    </source>
</evidence>
<dbReference type="PANTHER" id="PTHR10404:SF46">
    <property type="entry name" value="VACUOLAR PROTEIN SORTING-ASSOCIATED PROTEIN 70"/>
    <property type="match status" value="1"/>
</dbReference>
<dbReference type="Pfam" id="PF02225">
    <property type="entry name" value="PA"/>
    <property type="match status" value="1"/>
</dbReference>
<dbReference type="KEGG" id="sti:Sthe_2750"/>
<evidence type="ECO:0000259" key="1">
    <source>
        <dbReference type="Pfam" id="PF02225"/>
    </source>
</evidence>
<proteinExistence type="predicted"/>
<protein>
    <submittedName>
        <fullName evidence="3">Protease-associated PA domain protein</fullName>
    </submittedName>
</protein>
<dbReference type="STRING" id="479434.Sthe_2750"/>
<reference evidence="3 4" key="2">
    <citation type="journal article" date="2010" name="Stand. Genomic Sci.">
        <title>Complete genome sequence of Desulfohalobium retbaense type strain (HR(100)).</title>
        <authorList>
            <person name="Spring S."/>
            <person name="Nolan M."/>
            <person name="Lapidus A."/>
            <person name="Glavina Del Rio T."/>
            <person name="Copeland A."/>
            <person name="Tice H."/>
            <person name="Cheng J.F."/>
            <person name="Lucas S."/>
            <person name="Land M."/>
            <person name="Chen F."/>
            <person name="Bruce D."/>
            <person name="Goodwin L."/>
            <person name="Pitluck S."/>
            <person name="Ivanova N."/>
            <person name="Mavromatis K."/>
            <person name="Mikhailova N."/>
            <person name="Pati A."/>
            <person name="Chen A."/>
            <person name="Palaniappan K."/>
            <person name="Hauser L."/>
            <person name="Chang Y.J."/>
            <person name="Jeffries C.D."/>
            <person name="Munk C."/>
            <person name="Kiss H."/>
            <person name="Chain P."/>
            <person name="Han C."/>
            <person name="Brettin T."/>
            <person name="Detter J.C."/>
            <person name="Schuler E."/>
            <person name="Goker M."/>
            <person name="Rohde M."/>
            <person name="Bristow J."/>
            <person name="Eisen J.A."/>
            <person name="Markowitz V."/>
            <person name="Hugenholtz P."/>
            <person name="Kyrpides N.C."/>
            <person name="Klenk H.P."/>
        </authorList>
    </citation>
    <scope>NUCLEOTIDE SEQUENCE [LARGE SCALE GENOMIC DNA]</scope>
    <source>
        <strain evidence="4">ATCC 49802 / DSM 20745 / S 6022</strain>
    </source>
</reference>
<dbReference type="OrthoDB" id="9762302at2"/>
<keyword evidence="3" id="KW-0645">Protease</keyword>
<dbReference type="Pfam" id="PF04389">
    <property type="entry name" value="Peptidase_M28"/>
    <property type="match status" value="1"/>
</dbReference>
<dbReference type="SUPFAM" id="SSF53187">
    <property type="entry name" value="Zn-dependent exopeptidases"/>
    <property type="match status" value="1"/>
</dbReference>
<dbReference type="Proteomes" id="UP000002027">
    <property type="component" value="Chromosome 2"/>
</dbReference>
<dbReference type="SUPFAM" id="SSF52025">
    <property type="entry name" value="PA domain"/>
    <property type="match status" value="1"/>
</dbReference>
<feature type="domain" description="Peptidase M28" evidence="2">
    <location>
        <begin position="237"/>
        <end position="429"/>
    </location>
</feature>
<dbReference type="InterPro" id="IPR003137">
    <property type="entry name" value="PA_domain"/>
</dbReference>
<dbReference type="GO" id="GO:0006508">
    <property type="term" value="P:proteolysis"/>
    <property type="evidence" value="ECO:0007669"/>
    <property type="project" value="UniProtKB-KW"/>
</dbReference>
<reference evidence="4" key="1">
    <citation type="submission" date="2009-11" db="EMBL/GenBank/DDBJ databases">
        <title>The complete chromosome 2 of Sphaerobacter thermophilus DSM 20745.</title>
        <authorList>
            <person name="Lucas S."/>
            <person name="Copeland A."/>
            <person name="Lapidus A."/>
            <person name="Glavina del Rio T."/>
            <person name="Dalin E."/>
            <person name="Tice H."/>
            <person name="Bruce D."/>
            <person name="Goodwin L."/>
            <person name="Pitluck S."/>
            <person name="Kyrpides N."/>
            <person name="Mavromatis K."/>
            <person name="Ivanova N."/>
            <person name="Mikhailova N."/>
            <person name="LaButti K.M."/>
            <person name="Clum A."/>
            <person name="Sun H.I."/>
            <person name="Brettin T."/>
            <person name="Detter J.C."/>
            <person name="Han C."/>
            <person name="Larimer F."/>
            <person name="Land M."/>
            <person name="Hauser L."/>
            <person name="Markowitz V."/>
            <person name="Cheng J.F."/>
            <person name="Hugenholtz P."/>
            <person name="Woyke T."/>
            <person name="Wu D."/>
            <person name="Steenblock K."/>
            <person name="Schneider S."/>
            <person name="Pukall R."/>
            <person name="Goeker M."/>
            <person name="Klenk H.P."/>
            <person name="Eisen J.A."/>
        </authorList>
    </citation>
    <scope>NUCLEOTIDE SEQUENCE [LARGE SCALE GENOMIC DNA]</scope>
    <source>
        <strain evidence="4">ATCC 49802 / DSM 20745 / S 6022</strain>
    </source>
</reference>
<accession>D1C8M1</accession>
<dbReference type="eggNOG" id="COG2234">
    <property type="taxonomic scope" value="Bacteria"/>
</dbReference>
<dbReference type="HOGENOM" id="CLU_034445_0_0_0"/>
<organism evidence="3 4">
    <name type="scientific">Sphaerobacter thermophilus (strain ATCC 49802 / DSM 20745 / KCCM 41009 / NCIMB 13125 / S 6022)</name>
    <dbReference type="NCBI Taxonomy" id="479434"/>
    <lineage>
        <taxon>Bacteria</taxon>
        <taxon>Pseudomonadati</taxon>
        <taxon>Thermomicrobiota</taxon>
        <taxon>Thermomicrobia</taxon>
        <taxon>Sphaerobacterales</taxon>
        <taxon>Sphaerobacterineae</taxon>
        <taxon>Sphaerobacteraceae</taxon>
        <taxon>Sphaerobacter</taxon>
    </lineage>
</organism>
<feature type="domain" description="PA" evidence="1">
    <location>
        <begin position="111"/>
        <end position="210"/>
    </location>
</feature>
<gene>
    <name evidence="3" type="ordered locus">Sthe_2750</name>
</gene>
<keyword evidence="4" id="KW-1185">Reference proteome</keyword>
<sequence>MADLSAIVQWSDPEFEREVLDSISLDVPWKLIEDFSTLHRLSGSEDERRAIELIIEQLKEAGIPYTLYEPECFISIPLEASVRTLGPDGRSFRAKTVSMSVSTDGKEIVSELVYAPARASDYERGVFDSGIDLGGIDARGKIVITEGIPVEEKLEAVTAAGAIAVIFINPGEAIHEGICTTIWGTPDLDSMGRQPSIPVVAVNHPDGQALIAAAQAGAQVALATRLDTRWRPIPVLVAEIPGARVPEEFVLLHGHLDSWHVGIGDNATGDATLLELARVFWAHRDRLARSLRIAWWSGHSHGRYAGSTWYADTFALELARHCVAQVNCDSPGCRWATTYNNLTAMSETEPFVDAVIRATTGITPQPERPPRAGDYSFNSIGLSSFYMLSSTMAEEDRLAKGYYAVGGCGANIEWHTEGDTLAIADRDILLRDMRMYAASVLRVLTAPLLPFDWTRTTAEFRATLARYQEAAGSGFDFGPAQAAVDALEAALTRFYAAAPAVDDPAEPAARRFNAAQVRLGRLLIPVNYSRQAPFWHDPALNVPPLPDLAPAGALAQASDPHRRGVLRAHLTRGQNRLVWTLELARETVEAATP</sequence>
<dbReference type="EMBL" id="CP001824">
    <property type="protein sequence ID" value="ACZ40164.1"/>
    <property type="molecule type" value="Genomic_DNA"/>
</dbReference>
<name>D1C8M1_SPHTD</name>
<dbReference type="RefSeq" id="WP_012873202.1">
    <property type="nucleotide sequence ID" value="NC_013524.1"/>
</dbReference>
<dbReference type="Gene3D" id="3.40.630.10">
    <property type="entry name" value="Zn peptidases"/>
    <property type="match status" value="1"/>
</dbReference>
<dbReference type="Gene3D" id="3.50.30.30">
    <property type="match status" value="1"/>
</dbReference>
<dbReference type="GO" id="GO:0008233">
    <property type="term" value="F:peptidase activity"/>
    <property type="evidence" value="ECO:0007669"/>
    <property type="project" value="UniProtKB-KW"/>
</dbReference>